<protein>
    <recommendedName>
        <fullName evidence="1">BTB domain-containing protein</fullName>
    </recommendedName>
</protein>
<organism evidence="2 3">
    <name type="scientific">Mycena albidolilacea</name>
    <dbReference type="NCBI Taxonomy" id="1033008"/>
    <lineage>
        <taxon>Eukaryota</taxon>
        <taxon>Fungi</taxon>
        <taxon>Dikarya</taxon>
        <taxon>Basidiomycota</taxon>
        <taxon>Agaricomycotina</taxon>
        <taxon>Agaricomycetes</taxon>
        <taxon>Agaricomycetidae</taxon>
        <taxon>Agaricales</taxon>
        <taxon>Marasmiineae</taxon>
        <taxon>Mycenaceae</taxon>
        <taxon>Mycena</taxon>
    </lineage>
</organism>
<dbReference type="Gene3D" id="3.30.710.10">
    <property type="entry name" value="Potassium Channel Kv1.1, Chain A"/>
    <property type="match status" value="1"/>
</dbReference>
<evidence type="ECO:0000313" key="3">
    <source>
        <dbReference type="Proteomes" id="UP001218218"/>
    </source>
</evidence>
<reference evidence="2" key="1">
    <citation type="submission" date="2023-03" db="EMBL/GenBank/DDBJ databases">
        <title>Massive genome expansion in bonnet fungi (Mycena s.s.) driven by repeated elements and novel gene families across ecological guilds.</title>
        <authorList>
            <consortium name="Lawrence Berkeley National Laboratory"/>
            <person name="Harder C.B."/>
            <person name="Miyauchi S."/>
            <person name="Viragh M."/>
            <person name="Kuo A."/>
            <person name="Thoen E."/>
            <person name="Andreopoulos B."/>
            <person name="Lu D."/>
            <person name="Skrede I."/>
            <person name="Drula E."/>
            <person name="Henrissat B."/>
            <person name="Morin E."/>
            <person name="Kohler A."/>
            <person name="Barry K."/>
            <person name="LaButti K."/>
            <person name="Morin E."/>
            <person name="Salamov A."/>
            <person name="Lipzen A."/>
            <person name="Mereny Z."/>
            <person name="Hegedus B."/>
            <person name="Baldrian P."/>
            <person name="Stursova M."/>
            <person name="Weitz H."/>
            <person name="Taylor A."/>
            <person name="Grigoriev I.V."/>
            <person name="Nagy L.G."/>
            <person name="Martin F."/>
            <person name="Kauserud H."/>
        </authorList>
    </citation>
    <scope>NUCLEOTIDE SEQUENCE</scope>
    <source>
        <strain evidence="2">CBHHK002</strain>
    </source>
</reference>
<dbReference type="EMBL" id="JARIHO010000014">
    <property type="protein sequence ID" value="KAJ7350563.1"/>
    <property type="molecule type" value="Genomic_DNA"/>
</dbReference>
<keyword evidence="3" id="KW-1185">Reference proteome</keyword>
<name>A0AAD7A6E6_9AGAR</name>
<dbReference type="Pfam" id="PF00651">
    <property type="entry name" value="BTB"/>
    <property type="match status" value="1"/>
</dbReference>
<proteinExistence type="predicted"/>
<evidence type="ECO:0000313" key="2">
    <source>
        <dbReference type="EMBL" id="KAJ7350563.1"/>
    </source>
</evidence>
<dbReference type="InterPro" id="IPR011333">
    <property type="entry name" value="SKP1/BTB/POZ_sf"/>
</dbReference>
<dbReference type="AlphaFoldDB" id="A0AAD7A6E6"/>
<feature type="domain" description="BTB" evidence="1">
    <location>
        <begin position="26"/>
        <end position="100"/>
    </location>
</feature>
<evidence type="ECO:0000259" key="1">
    <source>
        <dbReference type="PROSITE" id="PS50097"/>
    </source>
</evidence>
<dbReference type="Proteomes" id="UP001218218">
    <property type="component" value="Unassembled WGS sequence"/>
</dbReference>
<sequence length="319" mass="36351">MSESRPAKRQRTDAPLTRSKMWYKDGSVILQAETTQFRVHWGVLALNSCFFRELQDLPLAQPNDQPSVEGCPIVELSGDASADVENLLKALYTPTFLLQKALPFAVVAALIRLGRKYDFRDLLDTAVERLTFENPTTLEEFDALKTDGQGRSRLTRILNHPGIFYDMLTLARENNIQSVLPCAYYRAVEHSKQKSFFDGISREDGTQASLAPIDQRRCVIGREALGKVQGEDGYPLDWVYSKTRNDCSKPQCKDVRMHYLRQRTLYLYALSCPPPQLPSLCPSCHKQYQDSWTAGREKLWEGLPKCFDLPPWAELTNDP</sequence>
<dbReference type="InterPro" id="IPR000210">
    <property type="entry name" value="BTB/POZ_dom"/>
</dbReference>
<accession>A0AAD7A6E6</accession>
<dbReference type="SUPFAM" id="SSF54695">
    <property type="entry name" value="POZ domain"/>
    <property type="match status" value="1"/>
</dbReference>
<dbReference type="PROSITE" id="PS50097">
    <property type="entry name" value="BTB"/>
    <property type="match status" value="1"/>
</dbReference>
<comment type="caution">
    <text evidence="2">The sequence shown here is derived from an EMBL/GenBank/DDBJ whole genome shotgun (WGS) entry which is preliminary data.</text>
</comment>
<gene>
    <name evidence="2" type="ORF">DFH08DRAFT_861772</name>
</gene>